<keyword evidence="8" id="KW-1185">Reference proteome</keyword>
<reference evidence="7" key="1">
    <citation type="submission" date="2025-08" db="UniProtKB">
        <authorList>
            <consortium name="Ensembl"/>
        </authorList>
    </citation>
    <scope>IDENTIFICATION</scope>
</reference>
<organism evidence="7 8">
    <name type="scientific">Terrapene triunguis</name>
    <name type="common">Three-toed box turtle</name>
    <dbReference type="NCBI Taxonomy" id="2587831"/>
    <lineage>
        <taxon>Eukaryota</taxon>
        <taxon>Metazoa</taxon>
        <taxon>Chordata</taxon>
        <taxon>Craniata</taxon>
        <taxon>Vertebrata</taxon>
        <taxon>Euteleostomi</taxon>
        <taxon>Archelosauria</taxon>
        <taxon>Testudinata</taxon>
        <taxon>Testudines</taxon>
        <taxon>Cryptodira</taxon>
        <taxon>Durocryptodira</taxon>
        <taxon>Testudinoidea</taxon>
        <taxon>Emydidae</taxon>
        <taxon>Terrapene</taxon>
    </lineage>
</organism>
<evidence type="ECO:0000313" key="8">
    <source>
        <dbReference type="Proteomes" id="UP000472274"/>
    </source>
</evidence>
<dbReference type="GO" id="GO:0032059">
    <property type="term" value="C:bleb"/>
    <property type="evidence" value="ECO:0007669"/>
    <property type="project" value="UniProtKB-SubCell"/>
</dbReference>
<dbReference type="InterPro" id="IPR011993">
    <property type="entry name" value="PH-like_dom_sf"/>
</dbReference>
<dbReference type="InterPro" id="IPR012966">
    <property type="entry name" value="AHD"/>
</dbReference>
<dbReference type="PROSITE" id="PS50003">
    <property type="entry name" value="PH_DOMAIN"/>
    <property type="match status" value="1"/>
</dbReference>
<dbReference type="SUPFAM" id="SSF50729">
    <property type="entry name" value="PH domain-like"/>
    <property type="match status" value="1"/>
</dbReference>
<comment type="subcellular location">
    <subcellularLocation>
        <location evidence="2">Cell projection</location>
        <location evidence="2">Bleb</location>
    </subcellularLocation>
</comment>
<dbReference type="SMART" id="SM00233">
    <property type="entry name" value="PH"/>
    <property type="match status" value="1"/>
</dbReference>
<feature type="compositionally biased region" description="Polar residues" evidence="5">
    <location>
        <begin position="105"/>
        <end position="116"/>
    </location>
</feature>
<dbReference type="AlphaFoldDB" id="A0A674J7R6"/>
<dbReference type="PANTHER" id="PTHR21538">
    <property type="entry name" value="ANILLIN/RHOTEKIN RTKN"/>
    <property type="match status" value="1"/>
</dbReference>
<feature type="compositionally biased region" description="Low complexity" evidence="5">
    <location>
        <begin position="162"/>
        <end position="172"/>
    </location>
</feature>
<feature type="region of interest" description="Disordered" evidence="5">
    <location>
        <begin position="592"/>
        <end position="619"/>
    </location>
</feature>
<feature type="compositionally biased region" description="Basic and acidic residues" evidence="5">
    <location>
        <begin position="7"/>
        <end position="28"/>
    </location>
</feature>
<proteinExistence type="predicted"/>
<feature type="region of interest" description="Disordered" evidence="5">
    <location>
        <begin position="149"/>
        <end position="353"/>
    </location>
</feature>
<evidence type="ECO:0000256" key="4">
    <source>
        <dbReference type="ARBA" id="ARBA00071355"/>
    </source>
</evidence>
<evidence type="ECO:0000256" key="1">
    <source>
        <dbReference type="ARBA" id="ARBA00023054"/>
    </source>
</evidence>
<dbReference type="InterPro" id="IPR001849">
    <property type="entry name" value="PH_domain"/>
</dbReference>
<dbReference type="GeneTree" id="ENSGT00390000008749"/>
<comment type="function">
    <text evidence="3">Required for cytokinesis. Essential for the structural integrity of the cleavage furrow and for completion of cleavage furrow ingression. Plays a role in bleb assembly during metaphase and anaphase of mitosis. May play a significant role in podocyte cell migration.</text>
</comment>
<feature type="region of interest" description="Disordered" evidence="5">
    <location>
        <begin position="362"/>
        <end position="381"/>
    </location>
</feature>
<dbReference type="Gene3D" id="2.30.29.30">
    <property type="entry name" value="Pleckstrin-homology domain (PH domain)/Phosphotyrosine-binding domain (PTB)"/>
    <property type="match status" value="1"/>
</dbReference>
<dbReference type="GO" id="GO:0005826">
    <property type="term" value="C:actomyosin contractile ring"/>
    <property type="evidence" value="ECO:0007669"/>
    <property type="project" value="TreeGrafter"/>
</dbReference>
<dbReference type="GO" id="GO:0000915">
    <property type="term" value="P:actomyosin contractile ring assembly"/>
    <property type="evidence" value="ECO:0007669"/>
    <property type="project" value="TreeGrafter"/>
</dbReference>
<evidence type="ECO:0000256" key="5">
    <source>
        <dbReference type="SAM" id="MobiDB-lite"/>
    </source>
</evidence>
<dbReference type="InterPro" id="IPR031970">
    <property type="entry name" value="Anillin_N"/>
</dbReference>
<feature type="compositionally biased region" description="Basic and acidic residues" evidence="5">
    <location>
        <begin position="325"/>
        <end position="343"/>
    </location>
</feature>
<evidence type="ECO:0000259" key="6">
    <source>
        <dbReference type="PROSITE" id="PS50003"/>
    </source>
</evidence>
<dbReference type="GO" id="GO:0031106">
    <property type="term" value="P:septin ring organization"/>
    <property type="evidence" value="ECO:0007669"/>
    <property type="project" value="TreeGrafter"/>
</dbReference>
<dbReference type="Ensembl" id="ENSTMTT00000018558.1">
    <property type="protein sequence ID" value="ENSTMTP00000017921.1"/>
    <property type="gene ID" value="ENSTMTG00000011635.1"/>
</dbReference>
<evidence type="ECO:0000256" key="2">
    <source>
        <dbReference type="ARBA" id="ARBA00043945"/>
    </source>
</evidence>
<dbReference type="Pfam" id="PF16018">
    <property type="entry name" value="Anillin_N"/>
    <property type="match status" value="1"/>
</dbReference>
<feature type="region of interest" description="Disordered" evidence="5">
    <location>
        <begin position="1"/>
        <end position="131"/>
    </location>
</feature>
<gene>
    <name evidence="7" type="primary">LOC113409487</name>
</gene>
<dbReference type="InterPro" id="IPR037840">
    <property type="entry name" value="PH_Anillin"/>
</dbReference>
<reference evidence="7" key="2">
    <citation type="submission" date="2025-09" db="UniProtKB">
        <authorList>
            <consortium name="Ensembl"/>
        </authorList>
    </citation>
    <scope>IDENTIFICATION</scope>
</reference>
<evidence type="ECO:0000313" key="7">
    <source>
        <dbReference type="Ensembl" id="ENSTMTP00000017921.1"/>
    </source>
</evidence>
<feature type="region of interest" description="Disordered" evidence="5">
    <location>
        <begin position="738"/>
        <end position="762"/>
    </location>
</feature>
<feature type="compositionally biased region" description="Low complexity" evidence="5">
    <location>
        <begin position="372"/>
        <end position="381"/>
    </location>
</feature>
<dbReference type="PANTHER" id="PTHR21538:SF27">
    <property type="entry name" value="ANILLIN"/>
    <property type="match status" value="1"/>
</dbReference>
<feature type="compositionally biased region" description="Polar residues" evidence="5">
    <location>
        <begin position="82"/>
        <end position="96"/>
    </location>
</feature>
<evidence type="ECO:0000256" key="3">
    <source>
        <dbReference type="ARBA" id="ARBA00057106"/>
    </source>
</evidence>
<dbReference type="Pfam" id="PF00169">
    <property type="entry name" value="PH"/>
    <property type="match status" value="1"/>
</dbReference>
<accession>A0A674J7R6</accession>
<feature type="domain" description="PH" evidence="6">
    <location>
        <begin position="911"/>
        <end position="1035"/>
    </location>
</feature>
<dbReference type="GO" id="GO:0000281">
    <property type="term" value="P:mitotic cytokinesis"/>
    <property type="evidence" value="ECO:0007669"/>
    <property type="project" value="TreeGrafter"/>
</dbReference>
<name>A0A674J7R6_9SAUR</name>
<dbReference type="InterPro" id="IPR051364">
    <property type="entry name" value="Cytokinesis/Rho-signaling"/>
</dbReference>
<protein>
    <recommendedName>
        <fullName evidence="4">Anillin</fullName>
    </recommendedName>
</protein>
<sequence length="1052" mass="117034">VDPGEGGDTKLLERTRARRENLQKKMAERPTAGMRPTLQTKRTREPLSETSNQSPLPSEEAKPSTKPSPSKRLCSDSMEVPVSSSENRQPVNSTSMKHLPPEMTAQPQATANNRAPSGQPVPLLVEKEEQNLKSEVPVALTVKTRMQKLAQQRRYWDDNDPSESSPLSPLLSKEQAVSPPKQPTLASDTPVGRKGRLANLAATIGSWENDLSHPSAKQNNTQEQPGTTCLSKLSTTSEASARINSGSGKQEAAFCSQRAIEESVNKPATSKILGPNYLAKSSRVTNPSPKEPEVPQLLKKKPCSPQKTEELKPTIKPISSQPVQSKEEPIKRTHVQPEHKDKPTTPGGSGIKPFLERFGERLQEHSTQSPATTTTGYRTPIITPNTKTIQERLFKQNETSSTASLAQQLKQEREKELACIRGRFDKGSLWSAERGENSKSKHPEIKMVIYVSVFLTSSTELLGKYYCLFYLITSSSVLIKISPLNVLQDMLISNLGISDFSDAVCEIERSVNDEMNSSEVINDIFDEVLQEDGPDIEKLKKEMSMNLGAESDDEQEDSLNISSMSLLTPLAESVGVVSPEVFVSPSRSVAEISSISDESPKSGKFQRTRVPRAESGDSIGSLSEDHNLLYSIDAYRSQRFKETDRPSIKQVIVRKEDVASKLEVKRNGTSDQVNIKQKMQLYNEICLQQTVIHQASQALNCCIDEEHGKGSQEEAEAERLLLLATEKRKALLEELNKLKNEGPQGKKNKAASTPREFAPSRGSVTLSEMRLPLKADFVCSTVQKPEATNYYYIILLRSGAENMVATPVASTANSLNGDALTFTTTFTLQDVSNAFEINVEVYHLVQRKDGTVMASPSGPNAVRTSNFVLVGSHKISLTSIGNSKFTLDKVPFLSPLEGHIHLKLKCQVDSFVEEKGFLTMFEDVSGFGAWHRRWCVLSGNCISYWTYPDDEKRKHPMGRINLANCTNRQIEPANREFCARPNTFELITVRPQREDDRETLVSQCKDTLCVTKNWLSADTKEERNLWMQKLNQVLVDLRMWQPDACYKPIGKP</sequence>
<dbReference type="Pfam" id="PF08174">
    <property type="entry name" value="Anillin"/>
    <property type="match status" value="1"/>
</dbReference>
<dbReference type="Proteomes" id="UP000472274">
    <property type="component" value="Unplaced"/>
</dbReference>
<keyword evidence="1" id="KW-0175">Coiled coil</keyword>
<feature type="compositionally biased region" description="Polar residues" evidence="5">
    <location>
        <begin position="215"/>
        <end position="248"/>
    </location>
</feature>
<dbReference type="CDD" id="cd01263">
    <property type="entry name" value="PH_anillin"/>
    <property type="match status" value="1"/>
</dbReference>
<dbReference type="FunFam" id="2.30.29.30:FF:000111">
    <property type="entry name" value="anillin isoform X1"/>
    <property type="match status" value="1"/>
</dbReference>